<accession>A0A944CL14</accession>
<name>A0A944CL14_9BACI</name>
<evidence type="ECO:0000313" key="2">
    <source>
        <dbReference type="EMBL" id="MBS8264380.1"/>
    </source>
</evidence>
<feature type="coiled-coil region" evidence="1">
    <location>
        <begin position="100"/>
        <end position="141"/>
    </location>
</feature>
<dbReference type="Proteomes" id="UP000761411">
    <property type="component" value="Unassembled WGS sequence"/>
</dbReference>
<evidence type="ECO:0000313" key="3">
    <source>
        <dbReference type="Proteomes" id="UP000761411"/>
    </source>
</evidence>
<reference evidence="2 3" key="1">
    <citation type="journal article" date="2021" name="Microorganisms">
        <title>Bacterial Dimethylsulfoniopropionate Biosynthesis in the East China Sea.</title>
        <authorList>
            <person name="Liu J."/>
            <person name="Zhang Y."/>
            <person name="Liu J."/>
            <person name="Zhong H."/>
            <person name="Williams B.T."/>
            <person name="Zheng Y."/>
            <person name="Curson A.R.J."/>
            <person name="Sun C."/>
            <person name="Sun H."/>
            <person name="Song D."/>
            <person name="Wagner Mackenzie B."/>
            <person name="Bermejo Martinez A."/>
            <person name="Todd J.D."/>
            <person name="Zhang X.H."/>
        </authorList>
    </citation>
    <scope>NUCLEOTIDE SEQUENCE [LARGE SCALE GENOMIC DNA]</scope>
    <source>
        <strain evidence="2 3">ESS08</strain>
    </source>
</reference>
<sequence length="152" mass="17239">MIERVYFMNDKEIKPHIDRLKKDPSLSEILNFTEAIIKKLPEDTKENVTENNIPAVKNQLNADTLNSLVKSAQSFVNPTTLSLLSRALNQSEIKDENPESPNLRLEIEHLSAELSEVKEELNQIKIQLAEQSQRFEDLETNVQILNAGGDGE</sequence>
<dbReference type="AlphaFoldDB" id="A0A944CL14"/>
<gene>
    <name evidence="2" type="ORF">DYI25_08025</name>
</gene>
<comment type="caution">
    <text evidence="2">The sequence shown here is derived from an EMBL/GenBank/DDBJ whole genome shotgun (WGS) entry which is preliminary data.</text>
</comment>
<keyword evidence="3" id="KW-1185">Reference proteome</keyword>
<proteinExistence type="predicted"/>
<organism evidence="2 3">
    <name type="scientific">Mesobacillus boroniphilus</name>
    <dbReference type="NCBI Taxonomy" id="308892"/>
    <lineage>
        <taxon>Bacteria</taxon>
        <taxon>Bacillati</taxon>
        <taxon>Bacillota</taxon>
        <taxon>Bacilli</taxon>
        <taxon>Bacillales</taxon>
        <taxon>Bacillaceae</taxon>
        <taxon>Mesobacillus</taxon>
    </lineage>
</organism>
<evidence type="ECO:0000256" key="1">
    <source>
        <dbReference type="SAM" id="Coils"/>
    </source>
</evidence>
<protein>
    <submittedName>
        <fullName evidence="2">Uncharacterized protein</fullName>
    </submittedName>
</protein>
<keyword evidence="1" id="KW-0175">Coiled coil</keyword>
<dbReference type="EMBL" id="QTKX01000001">
    <property type="protein sequence ID" value="MBS8264380.1"/>
    <property type="molecule type" value="Genomic_DNA"/>
</dbReference>